<feature type="compositionally biased region" description="Polar residues" evidence="1">
    <location>
        <begin position="340"/>
        <end position="361"/>
    </location>
</feature>
<gene>
    <name evidence="2" type="ORF">MBJ925_LOCUS4035</name>
</gene>
<evidence type="ECO:0000313" key="2">
    <source>
        <dbReference type="EMBL" id="CAF1929858.1"/>
    </source>
</evidence>
<evidence type="ECO:0000313" key="3">
    <source>
        <dbReference type="Proteomes" id="UP000663824"/>
    </source>
</evidence>
<organism evidence="2 3">
    <name type="scientific">Rotaria magnacalcarata</name>
    <dbReference type="NCBI Taxonomy" id="392030"/>
    <lineage>
        <taxon>Eukaryota</taxon>
        <taxon>Metazoa</taxon>
        <taxon>Spiralia</taxon>
        <taxon>Gnathifera</taxon>
        <taxon>Rotifera</taxon>
        <taxon>Eurotatoria</taxon>
        <taxon>Bdelloidea</taxon>
        <taxon>Philodinida</taxon>
        <taxon>Philodinidae</taxon>
        <taxon>Rotaria</taxon>
    </lineage>
</organism>
<feature type="compositionally biased region" description="Polar residues" evidence="1">
    <location>
        <begin position="89"/>
        <end position="112"/>
    </location>
</feature>
<feature type="compositionally biased region" description="Low complexity" evidence="1">
    <location>
        <begin position="570"/>
        <end position="593"/>
    </location>
</feature>
<feature type="region of interest" description="Disordered" evidence="1">
    <location>
        <begin position="540"/>
        <end position="595"/>
    </location>
</feature>
<feature type="region of interest" description="Disordered" evidence="1">
    <location>
        <begin position="88"/>
        <end position="112"/>
    </location>
</feature>
<dbReference type="EMBL" id="CAJNRE010000644">
    <property type="protein sequence ID" value="CAF1929858.1"/>
    <property type="molecule type" value="Genomic_DNA"/>
</dbReference>
<dbReference type="InterPro" id="IPR036028">
    <property type="entry name" value="SH3-like_dom_sf"/>
</dbReference>
<feature type="compositionally biased region" description="Polar residues" evidence="1">
    <location>
        <begin position="369"/>
        <end position="378"/>
    </location>
</feature>
<name>A0A816KZG5_9BILA</name>
<evidence type="ECO:0008006" key="4">
    <source>
        <dbReference type="Google" id="ProtNLM"/>
    </source>
</evidence>
<reference evidence="2" key="1">
    <citation type="submission" date="2021-02" db="EMBL/GenBank/DDBJ databases">
        <authorList>
            <person name="Nowell W R."/>
        </authorList>
    </citation>
    <scope>NUCLEOTIDE SEQUENCE</scope>
</reference>
<dbReference type="AlphaFoldDB" id="A0A816KZG5"/>
<protein>
    <recommendedName>
        <fullName evidence="4">SH3 domain-containing protein</fullName>
    </recommendedName>
</protein>
<dbReference type="SUPFAM" id="SSF50044">
    <property type="entry name" value="SH3-domain"/>
    <property type="match status" value="1"/>
</dbReference>
<feature type="region of interest" description="Disordered" evidence="1">
    <location>
        <begin position="504"/>
        <end position="524"/>
    </location>
</feature>
<feature type="region of interest" description="Disordered" evidence="1">
    <location>
        <begin position="340"/>
        <end position="378"/>
    </location>
</feature>
<accession>A0A816KZG5</accession>
<sequence>MWKKIKEILCKHTAYKDESTTPSGTGTMTASVIDLRSLPIMSSQRAETSHQHQSYRKLGAQTLNKTDEHCRSLFNLLPTSLRPRHYYQHRQTSNKKGVDASTATQPSSSNDIIRTDYDSGYMSQSLLNRTSSYASCYSAVATIMPISSMTRHRSIESLLQGHSKSNPANICIIVRKNFEPFAQAHIAVTKGMIVTALFSRGPWLYISVDSNGKTGYIPRIICSLYHNRMRKANNLSVSSTDSSFSKEDELHLTKMSLKNEKDLVNSCKQPMNRYLSYSSAIINNNNNNNNSNQRLEPISFDERERCNTYTLPRQPRSNLSSSKDRRLTISSINYPALMSKQASINNKNDSKTTANNSSNNIIPARDTDSSSTQDSGYSESTPFFLVQQATPDNEQPPTHSILNSTKKSITTPHYATVRRSTLLKIPDSINPSQPHQQQMNSNRNHRHSLLNGTSTNEMIINDSNRRHTLDKNNNNNNNKIINSTTSTNSAVSRLHEFALIRNVRQDKSQSHQQRVKPSINNLPKSHVQIPASIFLNHHRQKQQFGSSHSAFRPVLPTTKHKRASSEGHSRSISTASSSSSSPSSTSASSSDVSLNVDESLSKRRRLSCDLPVPILSKLNSNSLTRSVCDQSSSSVKLNHYSRTMSDILCDQFSEINIDAIEKDSMIQHRQKKLQNSQHCLFTTIKDYRSSRASFSVQRGDFVYVLKQVGQTSYLVRKQNGGQIGFLPKALLQPATSTRIDAFLETHGFRETVI</sequence>
<dbReference type="Proteomes" id="UP000663824">
    <property type="component" value="Unassembled WGS sequence"/>
</dbReference>
<proteinExistence type="predicted"/>
<evidence type="ECO:0000256" key="1">
    <source>
        <dbReference type="SAM" id="MobiDB-lite"/>
    </source>
</evidence>
<comment type="caution">
    <text evidence="2">The sequence shown here is derived from an EMBL/GenBank/DDBJ whole genome shotgun (WGS) entry which is preliminary data.</text>
</comment>